<evidence type="ECO:0000256" key="3">
    <source>
        <dbReference type="ARBA" id="ARBA00023163"/>
    </source>
</evidence>
<evidence type="ECO:0000256" key="1">
    <source>
        <dbReference type="ARBA" id="ARBA00008724"/>
    </source>
</evidence>
<dbReference type="NCBIfam" id="NF009044">
    <property type="entry name" value="PRK12378.1"/>
    <property type="match status" value="1"/>
</dbReference>
<evidence type="ECO:0000313" key="8">
    <source>
        <dbReference type="Proteomes" id="UP000178347"/>
    </source>
</evidence>
<dbReference type="Pfam" id="PF20772">
    <property type="entry name" value="TACO1_YebC_N"/>
    <property type="match status" value="1"/>
</dbReference>
<dbReference type="InterPro" id="IPR017856">
    <property type="entry name" value="Integrase-like_N"/>
</dbReference>
<dbReference type="GO" id="GO:0006355">
    <property type="term" value="P:regulation of DNA-templated transcription"/>
    <property type="evidence" value="ECO:0007669"/>
    <property type="project" value="UniProtKB-UniRule"/>
</dbReference>
<dbReference type="Proteomes" id="UP000178347">
    <property type="component" value="Unassembled WGS sequence"/>
</dbReference>
<dbReference type="FunFam" id="1.10.10.200:FF:000002">
    <property type="entry name" value="Probable transcriptional regulatory protein CLM62_37755"/>
    <property type="match status" value="1"/>
</dbReference>
<dbReference type="NCBIfam" id="TIGR01033">
    <property type="entry name" value="YebC/PmpR family DNA-binding transcriptional regulator"/>
    <property type="match status" value="1"/>
</dbReference>
<protein>
    <recommendedName>
        <fullName evidence="4">Probable transcriptional regulatory protein A3G00_04805</fullName>
    </recommendedName>
</protein>
<dbReference type="GO" id="GO:0005737">
    <property type="term" value="C:cytoplasm"/>
    <property type="evidence" value="ECO:0007669"/>
    <property type="project" value="UniProtKB-SubCell"/>
</dbReference>
<organism evidence="7 8">
    <name type="scientific">Candidatus Magasanikbacteria bacterium RIFCSPLOWO2_12_FULL_43_12</name>
    <dbReference type="NCBI Taxonomy" id="1798692"/>
    <lineage>
        <taxon>Bacteria</taxon>
        <taxon>Candidatus Magasanikiibacteriota</taxon>
    </lineage>
</organism>
<dbReference type="AlphaFoldDB" id="A0A1F6MRW0"/>
<evidence type="ECO:0000259" key="5">
    <source>
        <dbReference type="Pfam" id="PF01709"/>
    </source>
</evidence>
<evidence type="ECO:0000259" key="6">
    <source>
        <dbReference type="Pfam" id="PF20772"/>
    </source>
</evidence>
<feature type="domain" description="TACO1/YebC-like N-terminal" evidence="6">
    <location>
        <begin position="5"/>
        <end position="76"/>
    </location>
</feature>
<dbReference type="InterPro" id="IPR049083">
    <property type="entry name" value="TACO1_YebC_N"/>
</dbReference>
<dbReference type="InterPro" id="IPR029072">
    <property type="entry name" value="YebC-like"/>
</dbReference>
<dbReference type="STRING" id="1798692.A3G00_04805"/>
<dbReference type="SUPFAM" id="SSF75625">
    <property type="entry name" value="YebC-like"/>
    <property type="match status" value="1"/>
</dbReference>
<dbReference type="HAMAP" id="MF_00693">
    <property type="entry name" value="Transcrip_reg_TACO1"/>
    <property type="match status" value="1"/>
</dbReference>
<sequence length="244" mass="27043">MSGHSKWHNIQGKKGKADKARSNLFTKAARAITVAVQQGGSDPDMNFVLRIAIDKAKTANMPKENIERAIKRGTGELSDGVALQEVLFEGFGPAGTAIMVEAVTDNNNRTVSDIKHVFGKFNCSLGGPGSVRWQFQRLGVARLGKNQNEKIKMKNSEFELELMDAGASDLVDSEMGLEIQCPAENLRKMMGVIKKYYLEPESSGLEWVAKEPVELSELDSVKVQEFCELLDELEDVREVYTNEM</sequence>
<comment type="subcellular location">
    <subcellularLocation>
        <location evidence="4">Cytoplasm</location>
    </subcellularLocation>
</comment>
<dbReference type="Gene3D" id="1.10.10.200">
    <property type="match status" value="1"/>
</dbReference>
<keyword evidence="3 4" id="KW-0804">Transcription</keyword>
<feature type="domain" description="TACO1/YebC-like second and third" evidence="5">
    <location>
        <begin position="84"/>
        <end position="242"/>
    </location>
</feature>
<dbReference type="PANTHER" id="PTHR12532">
    <property type="entry name" value="TRANSLATIONAL ACTIVATOR OF CYTOCHROME C OXIDASE 1"/>
    <property type="match status" value="1"/>
</dbReference>
<keyword evidence="2 4" id="KW-0805">Transcription regulation</keyword>
<evidence type="ECO:0000313" key="7">
    <source>
        <dbReference type="EMBL" id="OGH74372.1"/>
    </source>
</evidence>
<name>A0A1F6MRW0_9BACT</name>
<keyword evidence="4" id="KW-0238">DNA-binding</keyword>
<reference evidence="7 8" key="1">
    <citation type="journal article" date="2016" name="Nat. Commun.">
        <title>Thousands of microbial genomes shed light on interconnected biogeochemical processes in an aquifer system.</title>
        <authorList>
            <person name="Anantharaman K."/>
            <person name="Brown C.T."/>
            <person name="Hug L.A."/>
            <person name="Sharon I."/>
            <person name="Castelle C.J."/>
            <person name="Probst A.J."/>
            <person name="Thomas B.C."/>
            <person name="Singh A."/>
            <person name="Wilkins M.J."/>
            <person name="Karaoz U."/>
            <person name="Brodie E.L."/>
            <person name="Williams K.H."/>
            <person name="Hubbard S.S."/>
            <person name="Banfield J.F."/>
        </authorList>
    </citation>
    <scope>NUCLEOTIDE SEQUENCE [LARGE SCALE GENOMIC DNA]</scope>
</reference>
<dbReference type="GO" id="GO:0003677">
    <property type="term" value="F:DNA binding"/>
    <property type="evidence" value="ECO:0007669"/>
    <property type="project" value="UniProtKB-UniRule"/>
</dbReference>
<dbReference type="EMBL" id="MFQN01000018">
    <property type="protein sequence ID" value="OGH74372.1"/>
    <property type="molecule type" value="Genomic_DNA"/>
</dbReference>
<keyword evidence="4" id="KW-0963">Cytoplasm</keyword>
<dbReference type="InterPro" id="IPR048300">
    <property type="entry name" value="TACO1_YebC-like_2nd/3rd_dom"/>
</dbReference>
<comment type="caution">
    <text evidence="7">The sequence shown here is derived from an EMBL/GenBank/DDBJ whole genome shotgun (WGS) entry which is preliminary data.</text>
</comment>
<evidence type="ECO:0000256" key="2">
    <source>
        <dbReference type="ARBA" id="ARBA00023015"/>
    </source>
</evidence>
<dbReference type="NCBIfam" id="NF001030">
    <property type="entry name" value="PRK00110.1"/>
    <property type="match status" value="1"/>
</dbReference>
<gene>
    <name evidence="7" type="ORF">A3G00_04805</name>
</gene>
<dbReference type="PANTHER" id="PTHR12532:SF0">
    <property type="entry name" value="TRANSLATIONAL ACTIVATOR OF CYTOCHROME C OXIDASE 1"/>
    <property type="match status" value="1"/>
</dbReference>
<dbReference type="InterPro" id="IPR026564">
    <property type="entry name" value="Transcrip_reg_TACO1-like_dom3"/>
</dbReference>
<dbReference type="Pfam" id="PF01709">
    <property type="entry name" value="Transcrip_reg"/>
    <property type="match status" value="1"/>
</dbReference>
<evidence type="ECO:0000256" key="4">
    <source>
        <dbReference type="HAMAP-Rule" id="MF_00693"/>
    </source>
</evidence>
<proteinExistence type="inferred from homology"/>
<dbReference type="Gene3D" id="3.30.70.980">
    <property type="match status" value="2"/>
</dbReference>
<accession>A0A1F6MRW0</accession>
<dbReference type="InterPro" id="IPR002876">
    <property type="entry name" value="Transcrip_reg_TACO1-like"/>
</dbReference>
<comment type="similarity">
    <text evidence="1 4">Belongs to the TACO1 family.</text>
</comment>